<organism evidence="2 3">
    <name type="scientific">Sphaerulina musiva (strain SO2202)</name>
    <name type="common">Poplar stem canker fungus</name>
    <name type="synonym">Septoria musiva</name>
    <dbReference type="NCBI Taxonomy" id="692275"/>
    <lineage>
        <taxon>Eukaryota</taxon>
        <taxon>Fungi</taxon>
        <taxon>Dikarya</taxon>
        <taxon>Ascomycota</taxon>
        <taxon>Pezizomycotina</taxon>
        <taxon>Dothideomycetes</taxon>
        <taxon>Dothideomycetidae</taxon>
        <taxon>Mycosphaerellales</taxon>
        <taxon>Mycosphaerellaceae</taxon>
        <taxon>Sphaerulina</taxon>
    </lineage>
</organism>
<reference evidence="2 3" key="1">
    <citation type="journal article" date="2012" name="PLoS Pathog.">
        <title>Diverse lifestyles and strategies of plant pathogenesis encoded in the genomes of eighteen Dothideomycetes fungi.</title>
        <authorList>
            <person name="Ohm R.A."/>
            <person name="Feau N."/>
            <person name="Henrissat B."/>
            <person name="Schoch C.L."/>
            <person name="Horwitz B.A."/>
            <person name="Barry K.W."/>
            <person name="Condon B.J."/>
            <person name="Copeland A.C."/>
            <person name="Dhillon B."/>
            <person name="Glaser F."/>
            <person name="Hesse C.N."/>
            <person name="Kosti I."/>
            <person name="LaButti K."/>
            <person name="Lindquist E.A."/>
            <person name="Lucas S."/>
            <person name="Salamov A.A."/>
            <person name="Bradshaw R.E."/>
            <person name="Ciuffetti L."/>
            <person name="Hamelin R.C."/>
            <person name="Kema G.H.J."/>
            <person name="Lawrence C."/>
            <person name="Scott J.A."/>
            <person name="Spatafora J.W."/>
            <person name="Turgeon B.G."/>
            <person name="de Wit P.J.G.M."/>
            <person name="Zhong S."/>
            <person name="Goodwin S.B."/>
            <person name="Grigoriev I.V."/>
        </authorList>
    </citation>
    <scope>NUCLEOTIDE SEQUENCE [LARGE SCALE GENOMIC DNA]</scope>
    <source>
        <strain evidence="2 3">SO2202</strain>
    </source>
</reference>
<keyword evidence="3" id="KW-1185">Reference proteome</keyword>
<dbReference type="Proteomes" id="UP000016931">
    <property type="component" value="Unassembled WGS sequence"/>
</dbReference>
<gene>
    <name evidence="2" type="ORF">SEPMUDRAFT_123009</name>
</gene>
<feature type="transmembrane region" description="Helical" evidence="1">
    <location>
        <begin position="23"/>
        <end position="43"/>
    </location>
</feature>
<protein>
    <submittedName>
        <fullName evidence="2">Uncharacterized protein</fullName>
    </submittedName>
</protein>
<dbReference type="HOGENOM" id="CLU_1908002_0_0_1"/>
<sequence length="133" mass="14387">MLIMHICLERLLSPAGAYRDGSFLGPAFSWLALLISVVVPLLFRHGLGLLLVLGTLFLPHCRNIQVVGRFVSFGLAVDRAHMAAQEPRILPCCEGLGAGAKVASDLTWLYDECVPEVGHGCECPTSVQPMMRG</sequence>
<accession>N1QNE1</accession>
<evidence type="ECO:0000313" key="2">
    <source>
        <dbReference type="EMBL" id="EMF17678.1"/>
    </source>
</evidence>
<dbReference type="AlphaFoldDB" id="N1QNE1"/>
<dbReference type="RefSeq" id="XP_016765799.1">
    <property type="nucleotide sequence ID" value="XM_016901818.1"/>
</dbReference>
<keyword evidence="1" id="KW-0812">Transmembrane</keyword>
<proteinExistence type="predicted"/>
<keyword evidence="1" id="KW-1133">Transmembrane helix</keyword>
<evidence type="ECO:0000256" key="1">
    <source>
        <dbReference type="SAM" id="Phobius"/>
    </source>
</evidence>
<name>N1QNE1_SPHMS</name>
<dbReference type="EMBL" id="KB456260">
    <property type="protein sequence ID" value="EMF17678.1"/>
    <property type="molecule type" value="Genomic_DNA"/>
</dbReference>
<keyword evidence="1" id="KW-0472">Membrane</keyword>
<dbReference type="GeneID" id="27898955"/>
<evidence type="ECO:0000313" key="3">
    <source>
        <dbReference type="Proteomes" id="UP000016931"/>
    </source>
</evidence>